<protein>
    <submittedName>
        <fullName evidence="3">Uncharacterized protein</fullName>
    </submittedName>
</protein>
<accession>A0A9W4E1D7</accession>
<dbReference type="InterPro" id="IPR013762">
    <property type="entry name" value="Integrase-like_cat_sf"/>
</dbReference>
<dbReference type="GO" id="GO:0006310">
    <property type="term" value="P:DNA recombination"/>
    <property type="evidence" value="ECO:0007669"/>
    <property type="project" value="UniProtKB-KW"/>
</dbReference>
<proteinExistence type="predicted"/>
<dbReference type="AlphaFoldDB" id="A0A9W4E1D7"/>
<dbReference type="Gene3D" id="1.10.443.10">
    <property type="entry name" value="Intergrase catalytic core"/>
    <property type="match status" value="1"/>
</dbReference>
<reference evidence="3" key="1">
    <citation type="submission" date="2021-05" db="EMBL/GenBank/DDBJ databases">
        <authorList>
            <person name="Arsene-Ploetze F."/>
        </authorList>
    </citation>
    <scope>NUCLEOTIDE SEQUENCE</scope>
    <source>
        <strain evidence="3">DSM 42138</strain>
    </source>
</reference>
<dbReference type="GO" id="GO:0003677">
    <property type="term" value="F:DNA binding"/>
    <property type="evidence" value="ECO:0007669"/>
    <property type="project" value="InterPro"/>
</dbReference>
<keyword evidence="1" id="KW-0233">DNA recombination</keyword>
<feature type="region of interest" description="Disordered" evidence="2">
    <location>
        <begin position="107"/>
        <end position="131"/>
    </location>
</feature>
<gene>
    <name evidence="3" type="ORF">SCOCK_10278</name>
</gene>
<comment type="caution">
    <text evidence="3">The sequence shown here is derived from an EMBL/GenBank/DDBJ whole genome shotgun (WGS) entry which is preliminary data.</text>
</comment>
<name>A0A9W4E1D7_9ACTN</name>
<dbReference type="RefSeq" id="WP_251483864.1">
    <property type="nucleotide sequence ID" value="NZ_CAJSLV010000001.1"/>
</dbReference>
<keyword evidence="4" id="KW-1185">Reference proteome</keyword>
<sequence>MYASIRALDDLLDSLPAVSPSRLRQLRAFRGELARALVDDGFRPARRSLTALLDAPVLQRYFEVAETGALRDRLVGGARPPTSRATNQARRDCLDLLLSAAGRPRLQPATRPWNREPDTRPAVILRPTPTPGDLAELRRRLAHALNARLDPGQARFTAMVAMVLDTAARAGELAAMRLDDLDEDLTTVEVRRSPQHGTAPARPARTDLLQLSALTTAALRQWLPARGQLTAPLQGAATALWVSLRSNHSGRLDAHGHATMRPPGLPLQDRGLARAYATGRHRSAVGDLLPPKMEQLRRALTTSPSVP</sequence>
<evidence type="ECO:0000256" key="2">
    <source>
        <dbReference type="SAM" id="MobiDB-lite"/>
    </source>
</evidence>
<organism evidence="3 4">
    <name type="scientific">Actinacidiphila cocklensis</name>
    <dbReference type="NCBI Taxonomy" id="887465"/>
    <lineage>
        <taxon>Bacteria</taxon>
        <taxon>Bacillati</taxon>
        <taxon>Actinomycetota</taxon>
        <taxon>Actinomycetes</taxon>
        <taxon>Kitasatosporales</taxon>
        <taxon>Streptomycetaceae</taxon>
        <taxon>Actinacidiphila</taxon>
    </lineage>
</organism>
<dbReference type="Proteomes" id="UP001152519">
    <property type="component" value="Unassembled WGS sequence"/>
</dbReference>
<evidence type="ECO:0000256" key="1">
    <source>
        <dbReference type="ARBA" id="ARBA00023172"/>
    </source>
</evidence>
<evidence type="ECO:0000313" key="4">
    <source>
        <dbReference type="Proteomes" id="UP001152519"/>
    </source>
</evidence>
<dbReference type="SUPFAM" id="SSF56349">
    <property type="entry name" value="DNA breaking-rejoining enzymes"/>
    <property type="match status" value="1"/>
</dbReference>
<dbReference type="EMBL" id="CAJSLV010000001">
    <property type="protein sequence ID" value="CAG6390810.1"/>
    <property type="molecule type" value="Genomic_DNA"/>
</dbReference>
<evidence type="ECO:0000313" key="3">
    <source>
        <dbReference type="EMBL" id="CAG6390810.1"/>
    </source>
</evidence>
<dbReference type="GO" id="GO:0015074">
    <property type="term" value="P:DNA integration"/>
    <property type="evidence" value="ECO:0007669"/>
    <property type="project" value="InterPro"/>
</dbReference>
<dbReference type="InterPro" id="IPR011010">
    <property type="entry name" value="DNA_brk_join_enz"/>
</dbReference>